<dbReference type="GO" id="GO:0008017">
    <property type="term" value="F:microtubule binding"/>
    <property type="evidence" value="ECO:0007669"/>
    <property type="project" value="InterPro"/>
</dbReference>
<dbReference type="InterPro" id="IPR027417">
    <property type="entry name" value="P-loop_NTPase"/>
</dbReference>
<dbReference type="GO" id="GO:0048489">
    <property type="term" value="P:synaptic vesicle transport"/>
    <property type="evidence" value="ECO:0007669"/>
    <property type="project" value="UniProtKB-ARBA"/>
</dbReference>
<evidence type="ECO:0000313" key="14">
    <source>
        <dbReference type="Ensembl" id="ENSSAUP00010007851.1"/>
    </source>
</evidence>
<dbReference type="AlphaFoldDB" id="A0A671U2H2"/>
<dbReference type="Ensembl" id="ENSSAUT00010008389.1">
    <property type="protein sequence ID" value="ENSSAUP00010007851.1"/>
    <property type="gene ID" value="ENSSAUG00010002744.1"/>
</dbReference>
<evidence type="ECO:0000256" key="10">
    <source>
        <dbReference type="RuleBase" id="RU000394"/>
    </source>
</evidence>
<feature type="coiled-coil region" evidence="11">
    <location>
        <begin position="725"/>
        <end position="798"/>
    </location>
</feature>
<keyword evidence="7 10" id="KW-0505">Motor protein</keyword>
<feature type="coiled-coil region" evidence="11">
    <location>
        <begin position="496"/>
        <end position="698"/>
    </location>
</feature>
<evidence type="ECO:0000256" key="7">
    <source>
        <dbReference type="ARBA" id="ARBA00023175"/>
    </source>
</evidence>
<dbReference type="InterPro" id="IPR019821">
    <property type="entry name" value="Kinesin_motor_CS"/>
</dbReference>
<evidence type="ECO:0000256" key="8">
    <source>
        <dbReference type="ARBA" id="ARBA00023212"/>
    </source>
</evidence>
<evidence type="ECO:0000256" key="6">
    <source>
        <dbReference type="ARBA" id="ARBA00023054"/>
    </source>
</evidence>
<dbReference type="InterPro" id="IPR059182">
    <property type="entry name" value="Khc_C"/>
</dbReference>
<dbReference type="GO" id="GO:0003777">
    <property type="term" value="F:microtubule motor activity"/>
    <property type="evidence" value="ECO:0007669"/>
    <property type="project" value="InterPro"/>
</dbReference>
<dbReference type="PROSITE" id="PS50067">
    <property type="entry name" value="KINESIN_MOTOR_2"/>
    <property type="match status" value="1"/>
</dbReference>
<dbReference type="Pfam" id="PF00225">
    <property type="entry name" value="Kinesin"/>
    <property type="match status" value="1"/>
</dbReference>
<reference evidence="14" key="1">
    <citation type="submission" date="2021-04" db="EMBL/GenBank/DDBJ databases">
        <authorList>
            <consortium name="Wellcome Sanger Institute Data Sharing"/>
        </authorList>
    </citation>
    <scope>NUCLEOTIDE SEQUENCE [LARGE SCALE GENOMIC DNA]</scope>
</reference>
<dbReference type="GO" id="GO:0005524">
    <property type="term" value="F:ATP binding"/>
    <property type="evidence" value="ECO:0007669"/>
    <property type="project" value="UniProtKB-KW"/>
</dbReference>
<dbReference type="PRINTS" id="PR00380">
    <property type="entry name" value="KINESINHEAVY"/>
</dbReference>
<feature type="compositionally biased region" description="Low complexity" evidence="12">
    <location>
        <begin position="852"/>
        <end position="869"/>
    </location>
</feature>
<sequence length="869" mass="99310">MTDAVECGVCGVKVMCRFRPLNDAERSRGDKFIPKFNGEDTVVVAVSYFEIYLDKIRDLLDVSKTNLAVHEDKNRVPFVKGCTERFVSSPDEVMDVIDEGKANRHVAVTNMNEHSSRSHSIFLINIKQENVETETKLSGKLYLVDLAGSEKVSKTGAEGAVLDEAKNINKSLSALGNVIAALSEGTKTHVPYRDSKMTRILQDSLGGNCRTTIIICCSPSVYNEAETKSTLMFGQRAKTIKNTVSVNLELTAEEWKKKYEKEKEKNQRLNVVIQKLENELKRWRKGESVPVEEQLSGRNKKGGSSSTEATVVIDSLAPPPVPLSDGEKTQYETLISDLYHQLDDKDEEINHHSQTAEKLKQQLIDQDELLLSSRQDYERVQDELSRLQRDSDSAKEEVKEVLQALEELAVNYDHKSQEVENKNRCNDQLNEELARKTVSLETVQREFSTLQEISSHHKKRSAEILSLLLRDLSEIGGMTETSGVMEEEFTTARLYVSKMKSEVKSLVNRSKQLEINLTENLSRMEASEKELNTCQLLVSQHQAKVVSLTDDLMKVEQKKRKLEESQDSLMEEVAKLQAQEKEHMSRLKDAVEMKRTLEEQMENHREVHQKQLSRLRDEIEHKQRNVDQLKDVNQALQLENRKLQSDYDKLRAEDQNKGQKLQKLMFLNEKREQAKEDLKGLEETVAKELQTLHNLRKVFIEDISTRVKSVRNPSAGGSLAQRQRIVFLENNLEQLSKVHKQLVRDNADLRCELPKLEKRLRATAERVKALESALRDAKASAMRDRKRYQQEVDRIKEVVRSKNVSRRVHSAQIAKPIRAGHQHHQHPSSSPTVRPTIRGGGATASPRHHSLRQQPHQPQQQQPHQSLSK</sequence>
<feature type="region of interest" description="Disordered" evidence="12">
    <location>
        <begin position="802"/>
        <end position="869"/>
    </location>
</feature>
<accession>A0A671U2H2</accession>
<evidence type="ECO:0000256" key="4">
    <source>
        <dbReference type="ARBA" id="ARBA00022741"/>
    </source>
</evidence>
<dbReference type="GO" id="GO:0098957">
    <property type="term" value="P:anterograde axonal transport of mitochondrion"/>
    <property type="evidence" value="ECO:0007669"/>
    <property type="project" value="UniProtKB-ARBA"/>
</dbReference>
<feature type="coiled-coil region" evidence="11">
    <location>
        <begin position="342"/>
        <end position="446"/>
    </location>
</feature>
<feature type="domain" description="Kinesin motor" evidence="13">
    <location>
        <begin position="1"/>
        <end position="240"/>
    </location>
</feature>
<feature type="coiled-coil region" evidence="11">
    <location>
        <begin position="245"/>
        <end position="286"/>
    </location>
</feature>
<dbReference type="Gene3D" id="3.40.850.10">
    <property type="entry name" value="Kinesin motor domain"/>
    <property type="match status" value="1"/>
</dbReference>
<keyword evidence="4 10" id="KW-0547">Nucleotide-binding</keyword>
<protein>
    <recommendedName>
        <fullName evidence="10">Kinesin-like protein</fullName>
    </recommendedName>
</protein>
<dbReference type="Gene3D" id="6.10.250.1590">
    <property type="match status" value="1"/>
</dbReference>
<dbReference type="GO" id="GO:0032991">
    <property type="term" value="C:protein-containing complex"/>
    <property type="evidence" value="ECO:0007669"/>
    <property type="project" value="UniProtKB-ARBA"/>
</dbReference>
<dbReference type="GO" id="GO:0005874">
    <property type="term" value="C:microtubule"/>
    <property type="evidence" value="ECO:0007669"/>
    <property type="project" value="UniProtKB-KW"/>
</dbReference>
<dbReference type="Gene3D" id="1.10.287.1490">
    <property type="match status" value="1"/>
</dbReference>
<reference evidence="14" key="3">
    <citation type="submission" date="2025-09" db="UniProtKB">
        <authorList>
            <consortium name="Ensembl"/>
        </authorList>
    </citation>
    <scope>IDENTIFICATION</scope>
</reference>
<keyword evidence="15" id="KW-1185">Reference proteome</keyword>
<proteinExistence type="inferred from homology"/>
<dbReference type="InterPro" id="IPR027640">
    <property type="entry name" value="Kinesin-like_fam"/>
</dbReference>
<dbReference type="SMART" id="SM00129">
    <property type="entry name" value="KISc"/>
    <property type="match status" value="1"/>
</dbReference>
<keyword evidence="2" id="KW-0963">Cytoplasm</keyword>
<dbReference type="SUPFAM" id="SSF52540">
    <property type="entry name" value="P-loop containing nucleoside triphosphate hydrolases"/>
    <property type="match status" value="1"/>
</dbReference>
<dbReference type="GO" id="GO:1904115">
    <property type="term" value="C:axon cytoplasm"/>
    <property type="evidence" value="ECO:0007669"/>
    <property type="project" value="GOC"/>
</dbReference>
<evidence type="ECO:0000256" key="12">
    <source>
        <dbReference type="SAM" id="MobiDB-lite"/>
    </source>
</evidence>
<comment type="similarity">
    <text evidence="9 10">Belongs to the TRAFAC class myosin-kinesin ATPase superfamily. Kinesin family.</text>
</comment>
<gene>
    <name evidence="14" type="primary">LOC115587983</name>
</gene>
<evidence type="ECO:0000256" key="9">
    <source>
        <dbReference type="PROSITE-ProRule" id="PRU00283"/>
    </source>
</evidence>
<dbReference type="Proteomes" id="UP000472265">
    <property type="component" value="Chromosome 9"/>
</dbReference>
<name>A0A671U2H2_SPAAU</name>
<evidence type="ECO:0000313" key="15">
    <source>
        <dbReference type="Proteomes" id="UP000472265"/>
    </source>
</evidence>
<organism evidence="14 15">
    <name type="scientific">Sparus aurata</name>
    <name type="common">Gilthead sea bream</name>
    <dbReference type="NCBI Taxonomy" id="8175"/>
    <lineage>
        <taxon>Eukaryota</taxon>
        <taxon>Metazoa</taxon>
        <taxon>Chordata</taxon>
        <taxon>Craniata</taxon>
        <taxon>Vertebrata</taxon>
        <taxon>Euteleostomi</taxon>
        <taxon>Actinopterygii</taxon>
        <taxon>Neopterygii</taxon>
        <taxon>Teleostei</taxon>
        <taxon>Neoteleostei</taxon>
        <taxon>Acanthomorphata</taxon>
        <taxon>Eupercaria</taxon>
        <taxon>Spariformes</taxon>
        <taxon>Sparidae</taxon>
        <taxon>Sparus</taxon>
    </lineage>
</organism>
<keyword evidence="6 11" id="KW-0175">Coiled coil</keyword>
<evidence type="ECO:0000256" key="1">
    <source>
        <dbReference type="ARBA" id="ARBA00004245"/>
    </source>
</evidence>
<keyword evidence="8" id="KW-0206">Cytoskeleton</keyword>
<dbReference type="InterPro" id="IPR001752">
    <property type="entry name" value="Kinesin_motor_dom"/>
</dbReference>
<comment type="caution">
    <text evidence="9">Lacks conserved residue(s) required for the propagation of feature annotation.</text>
</comment>
<feature type="region of interest" description="Disordered" evidence="12">
    <location>
        <begin position="287"/>
        <end position="307"/>
    </location>
</feature>
<keyword evidence="5 10" id="KW-0067">ATP-binding</keyword>
<evidence type="ECO:0000259" key="13">
    <source>
        <dbReference type="PROSITE" id="PS50067"/>
    </source>
</evidence>
<evidence type="ECO:0000256" key="11">
    <source>
        <dbReference type="SAM" id="Coils"/>
    </source>
</evidence>
<evidence type="ECO:0000256" key="3">
    <source>
        <dbReference type="ARBA" id="ARBA00022701"/>
    </source>
</evidence>
<dbReference type="GO" id="GO:0007292">
    <property type="term" value="P:female gamete generation"/>
    <property type="evidence" value="ECO:0007669"/>
    <property type="project" value="UniProtKB-ARBA"/>
</dbReference>
<dbReference type="GO" id="GO:0007097">
    <property type="term" value="P:nuclear migration"/>
    <property type="evidence" value="ECO:0007669"/>
    <property type="project" value="UniProtKB-ARBA"/>
</dbReference>
<evidence type="ECO:0000256" key="2">
    <source>
        <dbReference type="ARBA" id="ARBA00022490"/>
    </source>
</evidence>
<evidence type="ECO:0000256" key="5">
    <source>
        <dbReference type="ARBA" id="ARBA00022840"/>
    </source>
</evidence>
<dbReference type="PANTHER" id="PTHR47968">
    <property type="entry name" value="CENTROMERE PROTEIN E"/>
    <property type="match status" value="1"/>
</dbReference>
<keyword evidence="3 10" id="KW-0493">Microtubule</keyword>
<dbReference type="PANTHER" id="PTHR47968:SF70">
    <property type="entry name" value="KINESIN HEAVY CHAIN ISOFORM 5C"/>
    <property type="match status" value="1"/>
</dbReference>
<dbReference type="CDD" id="cd23649">
    <property type="entry name" value="Khc_CBD_cc"/>
    <property type="match status" value="1"/>
</dbReference>
<dbReference type="InterPro" id="IPR036961">
    <property type="entry name" value="Kinesin_motor_dom_sf"/>
</dbReference>
<reference evidence="14" key="2">
    <citation type="submission" date="2025-08" db="UniProtKB">
        <authorList>
            <consortium name="Ensembl"/>
        </authorList>
    </citation>
    <scope>IDENTIFICATION</scope>
</reference>
<dbReference type="FunFam" id="3.40.850.10:FF:000067">
    <property type="entry name" value="Kinesin-like protein"/>
    <property type="match status" value="1"/>
</dbReference>
<dbReference type="GO" id="GO:0030951">
    <property type="term" value="P:establishment or maintenance of microtubule cytoskeleton polarity"/>
    <property type="evidence" value="ECO:0007669"/>
    <property type="project" value="UniProtKB-ARBA"/>
</dbReference>
<comment type="subcellular location">
    <subcellularLocation>
        <location evidence="1">Cytoplasm</location>
        <location evidence="1">Cytoskeleton</location>
    </subcellularLocation>
</comment>
<dbReference type="PROSITE" id="PS00411">
    <property type="entry name" value="KINESIN_MOTOR_1"/>
    <property type="match status" value="1"/>
</dbReference>
<dbReference type="GeneTree" id="ENSGT00940000154801"/>